<dbReference type="InterPro" id="IPR036388">
    <property type="entry name" value="WH-like_DNA-bd_sf"/>
</dbReference>
<keyword evidence="1" id="KW-0805">Transcription regulation</keyword>
<dbReference type="InterPro" id="IPR016032">
    <property type="entry name" value="Sig_transdc_resp-reg_C-effctor"/>
</dbReference>
<dbReference type="SUPFAM" id="SSF46894">
    <property type="entry name" value="C-terminal effector domain of the bipartite response regulators"/>
    <property type="match status" value="1"/>
</dbReference>
<geneLocation type="plasmid" evidence="7">
    <name>pfdu301b</name>
</geneLocation>
<evidence type="ECO:0000259" key="5">
    <source>
        <dbReference type="PROSITE" id="PS51755"/>
    </source>
</evidence>
<dbReference type="Proteomes" id="UP000501076">
    <property type="component" value="Plasmid pFDU301B"/>
</dbReference>
<evidence type="ECO:0000256" key="1">
    <source>
        <dbReference type="ARBA" id="ARBA00023015"/>
    </source>
</evidence>
<name>A0A6M6E276_PRIMG</name>
<dbReference type="CDD" id="cd00383">
    <property type="entry name" value="trans_reg_C"/>
    <property type="match status" value="1"/>
</dbReference>
<evidence type="ECO:0000256" key="3">
    <source>
        <dbReference type="ARBA" id="ARBA00023163"/>
    </source>
</evidence>
<evidence type="ECO:0000256" key="2">
    <source>
        <dbReference type="ARBA" id="ARBA00023125"/>
    </source>
</evidence>
<dbReference type="GO" id="GO:0000160">
    <property type="term" value="P:phosphorelay signal transduction system"/>
    <property type="evidence" value="ECO:0007669"/>
    <property type="project" value="InterPro"/>
</dbReference>
<accession>A0A6M6E276</accession>
<dbReference type="AlphaFoldDB" id="A0A6M6E276"/>
<dbReference type="GO" id="GO:0003677">
    <property type="term" value="F:DNA binding"/>
    <property type="evidence" value="ECO:0007669"/>
    <property type="project" value="UniProtKB-UniRule"/>
</dbReference>
<dbReference type="Pfam" id="PF00486">
    <property type="entry name" value="Trans_reg_C"/>
    <property type="match status" value="1"/>
</dbReference>
<dbReference type="RefSeq" id="WP_216651850.1">
    <property type="nucleotide sequence ID" value="NZ_CM125446.1"/>
</dbReference>
<keyword evidence="3" id="KW-0804">Transcription</keyword>
<dbReference type="InterPro" id="IPR001867">
    <property type="entry name" value="OmpR/PhoB-type_DNA-bd"/>
</dbReference>
<feature type="domain" description="OmpR/PhoB-type" evidence="5">
    <location>
        <begin position="104"/>
        <end position="198"/>
    </location>
</feature>
<dbReference type="SMART" id="SM00862">
    <property type="entry name" value="Trans_reg_C"/>
    <property type="match status" value="1"/>
</dbReference>
<protein>
    <recommendedName>
        <fullName evidence="5">OmpR/PhoB-type domain-containing protein</fullName>
    </recommendedName>
</protein>
<evidence type="ECO:0000313" key="6">
    <source>
        <dbReference type="EMBL" id="QJX81183.1"/>
    </source>
</evidence>
<dbReference type="Gene3D" id="1.10.10.10">
    <property type="entry name" value="Winged helix-like DNA-binding domain superfamily/Winged helix DNA-binding domain"/>
    <property type="match status" value="1"/>
</dbReference>
<dbReference type="GO" id="GO:0006355">
    <property type="term" value="P:regulation of DNA-templated transcription"/>
    <property type="evidence" value="ECO:0007669"/>
    <property type="project" value="InterPro"/>
</dbReference>
<sequence length="201" mass="23460">MIETYVVTTNEYLAWILEFSLSQFEFTFLNKHDSNFFREKAPNLLIYDLPTVHNQSGLHKILNTITCPVMFVDSSNRNVISNTIEALKLKENNKGSYQHRDNNNSYLLTKNLIFDIESHCLYKGDEKIHLSTIEFKLLYILTKNETPLSSEELIDYLDTTGPAVLYVYIRKLREKLEDNPCKPQVLVCSRGKGYYIKNFTK</sequence>
<dbReference type="PROSITE" id="PS51755">
    <property type="entry name" value="OMPR_PHOB"/>
    <property type="match status" value="1"/>
</dbReference>
<proteinExistence type="predicted"/>
<organism evidence="6 7">
    <name type="scientific">Priestia megaterium</name>
    <name type="common">Bacillus megaterium</name>
    <dbReference type="NCBI Taxonomy" id="1404"/>
    <lineage>
        <taxon>Bacteria</taxon>
        <taxon>Bacillati</taxon>
        <taxon>Bacillota</taxon>
        <taxon>Bacilli</taxon>
        <taxon>Bacillales</taxon>
        <taxon>Bacillaceae</taxon>
        <taxon>Priestia</taxon>
    </lineage>
</organism>
<reference evidence="6 7" key="1">
    <citation type="submission" date="2019-10" db="EMBL/GenBank/DDBJ databases">
        <title>Complete genome sequences for adaption low water activity.</title>
        <authorList>
            <person name="Zhao L."/>
            <person name="Zhong J."/>
        </authorList>
    </citation>
    <scope>NUCLEOTIDE SEQUENCE [LARGE SCALE GENOMIC DNA]</scope>
    <source>
        <strain evidence="6 7">FDU301</strain>
        <plasmid evidence="7">pfdu301b</plasmid>
    </source>
</reference>
<evidence type="ECO:0000313" key="7">
    <source>
        <dbReference type="Proteomes" id="UP000501076"/>
    </source>
</evidence>
<dbReference type="EMBL" id="CP045274">
    <property type="protein sequence ID" value="QJX81183.1"/>
    <property type="molecule type" value="Genomic_DNA"/>
</dbReference>
<keyword evidence="6" id="KW-0614">Plasmid</keyword>
<gene>
    <name evidence="6" type="ORF">FDZ14_33505</name>
</gene>
<feature type="DNA-binding region" description="OmpR/PhoB-type" evidence="4">
    <location>
        <begin position="104"/>
        <end position="198"/>
    </location>
</feature>
<keyword evidence="2 4" id="KW-0238">DNA-binding</keyword>
<evidence type="ECO:0000256" key="4">
    <source>
        <dbReference type="PROSITE-ProRule" id="PRU01091"/>
    </source>
</evidence>